<keyword evidence="2" id="KW-1185">Reference proteome</keyword>
<dbReference type="GeneID" id="92378581"/>
<evidence type="ECO:0000313" key="2">
    <source>
        <dbReference type="Proteomes" id="UP000195570"/>
    </source>
</evidence>
<proteinExistence type="predicted"/>
<evidence type="ECO:0000313" key="1">
    <source>
        <dbReference type="EMBL" id="SCU73141.1"/>
    </source>
</evidence>
<dbReference type="AlphaFoldDB" id="A0A1G4IKN6"/>
<accession>A0A1G4IKN6</accession>
<dbReference type="Proteomes" id="UP000195570">
    <property type="component" value="Unassembled WGS sequence"/>
</dbReference>
<reference evidence="1" key="1">
    <citation type="submission" date="2016-09" db="EMBL/GenBank/DDBJ databases">
        <authorList>
            <person name="Hebert L."/>
            <person name="Moumen B."/>
        </authorList>
    </citation>
    <scope>NUCLEOTIDE SEQUENCE [LARGE SCALE GENOMIC DNA]</scope>
    <source>
        <strain evidence="1">OVI</strain>
    </source>
</reference>
<sequence>MHLTLGVLTEDEDARTALSEAVENQCLPRFENNDGPLLDVWLGERKLFGLVERVAPNNFLQVTSENGGTAKGESTCADDPHDMRVTDNVSFVIRLSSVPHTSLQPGFTAEDAFVNCTRIVMAYSAQLERGASAELVGSDASAEYMRFTEK</sequence>
<organism evidence="1 2">
    <name type="scientific">Trypanosoma equiperdum</name>
    <dbReference type="NCBI Taxonomy" id="5694"/>
    <lineage>
        <taxon>Eukaryota</taxon>
        <taxon>Discoba</taxon>
        <taxon>Euglenozoa</taxon>
        <taxon>Kinetoplastea</taxon>
        <taxon>Metakinetoplastina</taxon>
        <taxon>Trypanosomatida</taxon>
        <taxon>Trypanosomatidae</taxon>
        <taxon>Trypanosoma</taxon>
    </lineage>
</organism>
<name>A0A1G4IKN6_TRYEQ</name>
<dbReference type="VEuPathDB" id="TriTrypDB:TEOVI_000464100"/>
<gene>
    <name evidence="1" type="ORF">TEOVI_000464100</name>
</gene>
<comment type="caution">
    <text evidence="1">The sequence shown here is derived from an EMBL/GenBank/DDBJ whole genome shotgun (WGS) entry which is preliminary data.</text>
</comment>
<dbReference type="EMBL" id="CZPT02002003">
    <property type="protein sequence ID" value="SCU73141.1"/>
    <property type="molecule type" value="Genomic_DNA"/>
</dbReference>
<protein>
    <submittedName>
        <fullName evidence="1">Uncharacterized protein</fullName>
    </submittedName>
</protein>
<dbReference type="RefSeq" id="XP_067083545.1">
    <property type="nucleotide sequence ID" value="XM_067227444.1"/>
</dbReference>